<evidence type="ECO:0000313" key="1">
    <source>
        <dbReference type="EMBL" id="GGF64200.1"/>
    </source>
</evidence>
<proteinExistence type="predicted"/>
<comment type="caution">
    <text evidence="1">The sequence shown here is derived from an EMBL/GenBank/DDBJ whole genome shotgun (WGS) entry which is preliminary data.</text>
</comment>
<name>A0ACB5PRA0_9BACT</name>
<dbReference type="EMBL" id="BMFN01000002">
    <property type="protein sequence ID" value="GGF64200.1"/>
    <property type="molecule type" value="Genomic_DNA"/>
</dbReference>
<keyword evidence="2" id="KW-1185">Reference proteome</keyword>
<organism evidence="1 2">
    <name type="scientific">Hymenobacter qilianensis</name>
    <dbReference type="NCBI Taxonomy" id="1385715"/>
    <lineage>
        <taxon>Bacteria</taxon>
        <taxon>Pseudomonadati</taxon>
        <taxon>Bacteroidota</taxon>
        <taxon>Cytophagia</taxon>
        <taxon>Cytophagales</taxon>
        <taxon>Hymenobacteraceae</taxon>
        <taxon>Hymenobacter</taxon>
    </lineage>
</organism>
<protein>
    <submittedName>
        <fullName evidence="1">Uncharacterized protein</fullName>
    </submittedName>
</protein>
<accession>A0ACB5PRA0</accession>
<sequence length="109" mass="11463">MHKAFLAALGMMLSGCGPLDPADQVVGSYQLVAPSSSVVPATGISLQLTGKQALVRTGSAEVASPYEVVNNYVYLLQGASRIDLRIVSRDTLRLTSALGTVTNYVLHAE</sequence>
<dbReference type="Proteomes" id="UP000605392">
    <property type="component" value="Unassembled WGS sequence"/>
</dbReference>
<reference evidence="1 2" key="1">
    <citation type="journal article" date="2019" name="Int. J. Syst. Evol. Microbiol.">
        <title>The Global Catalogue of Microorganisms (GCM) 10K type strain sequencing project: providing services to taxonomists for standard genome sequencing and annotation.</title>
        <authorList>
            <consortium name="The Broad Institute Genomics Platform"/>
            <consortium name="The Broad Institute Genome Sequencing Center for Infectious Disease"/>
            <person name="Wu L."/>
            <person name="Ma J."/>
        </authorList>
    </citation>
    <scope>NUCLEOTIDE SEQUENCE [LARGE SCALE GENOMIC DNA]</scope>
    <source>
        <strain evidence="1 2">CGMCC 1.12720</strain>
    </source>
</reference>
<evidence type="ECO:0000313" key="2">
    <source>
        <dbReference type="Proteomes" id="UP000605392"/>
    </source>
</evidence>
<gene>
    <name evidence="1" type="ORF">GCM10011375_18860</name>
</gene>